<reference evidence="2 3" key="1">
    <citation type="journal article" date="2016" name="Nat. Commun.">
        <title>Thousands of microbial genomes shed light on interconnected biogeochemical processes in an aquifer system.</title>
        <authorList>
            <person name="Anantharaman K."/>
            <person name="Brown C.T."/>
            <person name="Hug L.A."/>
            <person name="Sharon I."/>
            <person name="Castelle C.J."/>
            <person name="Probst A.J."/>
            <person name="Thomas B.C."/>
            <person name="Singh A."/>
            <person name="Wilkins M.J."/>
            <person name="Karaoz U."/>
            <person name="Brodie E.L."/>
            <person name="Williams K.H."/>
            <person name="Hubbard S.S."/>
            <person name="Banfield J.F."/>
        </authorList>
    </citation>
    <scope>NUCLEOTIDE SEQUENCE [LARGE SCALE GENOMIC DNA]</scope>
</reference>
<keyword evidence="1" id="KW-1133">Transmembrane helix</keyword>
<dbReference type="PANTHER" id="PTHR23526:SF2">
    <property type="entry name" value="MAJOR FACILITATOR SUPERFAMILY (MFS) PROFILE DOMAIN-CONTAINING PROTEIN"/>
    <property type="match status" value="1"/>
</dbReference>
<comment type="caution">
    <text evidence="2">The sequence shown here is derived from an EMBL/GenBank/DDBJ whole genome shotgun (WGS) entry which is preliminary data.</text>
</comment>
<dbReference type="PANTHER" id="PTHR23526">
    <property type="entry name" value="INTEGRAL MEMBRANE TRANSPORT PROTEIN-RELATED"/>
    <property type="match status" value="1"/>
</dbReference>
<evidence type="ECO:0000256" key="1">
    <source>
        <dbReference type="SAM" id="Phobius"/>
    </source>
</evidence>
<evidence type="ECO:0000313" key="2">
    <source>
        <dbReference type="EMBL" id="OGK55203.1"/>
    </source>
</evidence>
<dbReference type="InterPro" id="IPR052528">
    <property type="entry name" value="Sugar_transport-like"/>
</dbReference>
<name>A0A1F7JHW9_9BACT</name>
<dbReference type="GO" id="GO:0022857">
    <property type="term" value="F:transmembrane transporter activity"/>
    <property type="evidence" value="ECO:0007669"/>
    <property type="project" value="InterPro"/>
</dbReference>
<feature type="transmembrane region" description="Helical" evidence="1">
    <location>
        <begin position="161"/>
        <end position="181"/>
    </location>
</feature>
<dbReference type="InterPro" id="IPR036259">
    <property type="entry name" value="MFS_trans_sf"/>
</dbReference>
<gene>
    <name evidence="2" type="ORF">A3B56_03075</name>
</gene>
<accession>A0A1F7JHW9</accession>
<keyword evidence="1" id="KW-0472">Membrane</keyword>
<dbReference type="SUPFAM" id="SSF103473">
    <property type="entry name" value="MFS general substrate transporter"/>
    <property type="match status" value="1"/>
</dbReference>
<feature type="transmembrane region" description="Helical" evidence="1">
    <location>
        <begin position="43"/>
        <end position="60"/>
    </location>
</feature>
<protein>
    <submittedName>
        <fullName evidence="2">MFS transporter</fullName>
    </submittedName>
</protein>
<dbReference type="InterPro" id="IPR011701">
    <property type="entry name" value="MFS"/>
</dbReference>
<sequence>MHLNKYLSLLLFGANIWYFGEGMLGPLLAIFTEHIGGDVLDVSWAWATYLIVTGSLYIVVGKIIDGKYHPATVMVIGYGLNALFTFCYLLVSAPWQLFLVQAGLGIAAALATPTWNALYARHEDKKHDVFDWGLAGGEAQIITGVAVIAGGFMITYFSFEVLFLTMGIIQIIATVVQAQLLKHD</sequence>
<evidence type="ECO:0000313" key="3">
    <source>
        <dbReference type="Proteomes" id="UP000178486"/>
    </source>
</evidence>
<dbReference type="EMBL" id="MGAU01000020">
    <property type="protein sequence ID" value="OGK55203.1"/>
    <property type="molecule type" value="Genomic_DNA"/>
</dbReference>
<proteinExistence type="predicted"/>
<feature type="transmembrane region" description="Helical" evidence="1">
    <location>
        <begin position="97"/>
        <end position="120"/>
    </location>
</feature>
<feature type="transmembrane region" description="Helical" evidence="1">
    <location>
        <begin position="7"/>
        <end position="31"/>
    </location>
</feature>
<organism evidence="2 3">
    <name type="scientific">Candidatus Roizmanbacteria bacterium RIFCSPLOWO2_01_FULL_45_11</name>
    <dbReference type="NCBI Taxonomy" id="1802070"/>
    <lineage>
        <taxon>Bacteria</taxon>
        <taxon>Candidatus Roizmaniibacteriota</taxon>
    </lineage>
</organism>
<dbReference type="Pfam" id="PF07690">
    <property type="entry name" value="MFS_1"/>
    <property type="match status" value="1"/>
</dbReference>
<dbReference type="Gene3D" id="1.20.1250.20">
    <property type="entry name" value="MFS general substrate transporter like domains"/>
    <property type="match status" value="1"/>
</dbReference>
<dbReference type="Proteomes" id="UP000178486">
    <property type="component" value="Unassembled WGS sequence"/>
</dbReference>
<feature type="transmembrane region" description="Helical" evidence="1">
    <location>
        <begin position="132"/>
        <end position="155"/>
    </location>
</feature>
<dbReference type="AlphaFoldDB" id="A0A1F7JHW9"/>
<feature type="transmembrane region" description="Helical" evidence="1">
    <location>
        <begin position="72"/>
        <end position="91"/>
    </location>
</feature>
<keyword evidence="1" id="KW-0812">Transmembrane</keyword>